<dbReference type="Proteomes" id="UP000327085">
    <property type="component" value="Chromosome 5"/>
</dbReference>
<organism evidence="2 3">
    <name type="scientific">Prunus dulcis</name>
    <name type="common">Almond</name>
    <name type="synonym">Amygdalus dulcis</name>
    <dbReference type="NCBI Taxonomy" id="3755"/>
    <lineage>
        <taxon>Eukaryota</taxon>
        <taxon>Viridiplantae</taxon>
        <taxon>Streptophyta</taxon>
        <taxon>Embryophyta</taxon>
        <taxon>Tracheophyta</taxon>
        <taxon>Spermatophyta</taxon>
        <taxon>Magnoliopsida</taxon>
        <taxon>eudicotyledons</taxon>
        <taxon>Gunneridae</taxon>
        <taxon>Pentapetalae</taxon>
        <taxon>rosids</taxon>
        <taxon>fabids</taxon>
        <taxon>Rosales</taxon>
        <taxon>Rosaceae</taxon>
        <taxon>Amygdaloideae</taxon>
        <taxon>Amygdaleae</taxon>
        <taxon>Prunus</taxon>
    </lineage>
</organism>
<reference evidence="3" key="1">
    <citation type="journal article" date="2020" name="Plant J.">
        <title>Transposons played a major role in the diversification between the closely related almond and peach genomes: results from the almond genome sequence.</title>
        <authorList>
            <person name="Alioto T."/>
            <person name="Alexiou K.G."/>
            <person name="Bardil A."/>
            <person name="Barteri F."/>
            <person name="Castanera R."/>
            <person name="Cruz F."/>
            <person name="Dhingra A."/>
            <person name="Duval H."/>
            <person name="Fernandez I Marti A."/>
            <person name="Frias L."/>
            <person name="Galan B."/>
            <person name="Garcia J.L."/>
            <person name="Howad W."/>
            <person name="Gomez-Garrido J."/>
            <person name="Gut M."/>
            <person name="Julca I."/>
            <person name="Morata J."/>
            <person name="Puigdomenech P."/>
            <person name="Ribeca P."/>
            <person name="Rubio Cabetas M.J."/>
            <person name="Vlasova A."/>
            <person name="Wirthensohn M."/>
            <person name="Garcia-Mas J."/>
            <person name="Gabaldon T."/>
            <person name="Casacuberta J.M."/>
            <person name="Arus P."/>
        </authorList>
    </citation>
    <scope>NUCLEOTIDE SEQUENCE [LARGE SCALE GENOMIC DNA]</scope>
    <source>
        <strain evidence="3">cv. Texas</strain>
    </source>
</reference>
<sequence length="109" mass="12196">MSEGGASLPSKPCQETSLNNEKQDDEEAYQETIAKYGELVLSLPKERGWMTQHLVQYQGFWLSPACDFKGALMLQHHFHARPSDIFLATFQITDDKFNASGLTFGPAAE</sequence>
<evidence type="ECO:0000256" key="1">
    <source>
        <dbReference type="SAM" id="MobiDB-lite"/>
    </source>
</evidence>
<proteinExistence type="predicted"/>
<dbReference type="AlphaFoldDB" id="A0A5E4FI40"/>
<feature type="region of interest" description="Disordered" evidence="1">
    <location>
        <begin position="1"/>
        <end position="26"/>
    </location>
</feature>
<dbReference type="InterPro" id="IPR027417">
    <property type="entry name" value="P-loop_NTPase"/>
</dbReference>
<dbReference type="EMBL" id="CABIKO010000125">
    <property type="protein sequence ID" value="VVA27667.1"/>
    <property type="molecule type" value="Genomic_DNA"/>
</dbReference>
<evidence type="ECO:0000313" key="2">
    <source>
        <dbReference type="EMBL" id="VVA27667.1"/>
    </source>
</evidence>
<protein>
    <submittedName>
        <fullName evidence="2">PREDICTED: cytosolic sulfotransferase</fullName>
    </submittedName>
</protein>
<dbReference type="GO" id="GO:0016740">
    <property type="term" value="F:transferase activity"/>
    <property type="evidence" value="ECO:0007669"/>
    <property type="project" value="UniProtKB-KW"/>
</dbReference>
<dbReference type="Gene3D" id="3.40.50.300">
    <property type="entry name" value="P-loop containing nucleotide triphosphate hydrolases"/>
    <property type="match status" value="1"/>
</dbReference>
<gene>
    <name evidence="2" type="ORF">ALMOND_2B015644</name>
</gene>
<accession>A0A5E4FI40</accession>
<keyword evidence="2" id="KW-0808">Transferase</keyword>
<evidence type="ECO:0000313" key="3">
    <source>
        <dbReference type="Proteomes" id="UP000327085"/>
    </source>
</evidence>
<dbReference type="InParanoid" id="A0A5E4FI40"/>
<dbReference type="Gramene" id="VVA27667">
    <property type="protein sequence ID" value="VVA27667"/>
    <property type="gene ID" value="Prudul26B015644"/>
</dbReference>
<dbReference type="OMA" id="HETTNMA"/>
<name>A0A5E4FI40_PRUDU</name>